<reference evidence="1" key="1">
    <citation type="submission" date="2014-11" db="EMBL/GenBank/DDBJ databases">
        <authorList>
            <person name="Amaro Gonzalez C."/>
        </authorList>
    </citation>
    <scope>NUCLEOTIDE SEQUENCE</scope>
</reference>
<name>A0A0E9XEB5_ANGAN</name>
<dbReference type="EMBL" id="GBXM01008549">
    <property type="protein sequence ID" value="JAI00029.1"/>
    <property type="molecule type" value="Transcribed_RNA"/>
</dbReference>
<dbReference type="AlphaFoldDB" id="A0A0E9XEB5"/>
<evidence type="ECO:0000313" key="1">
    <source>
        <dbReference type="EMBL" id="JAI00029.1"/>
    </source>
</evidence>
<organism evidence="1">
    <name type="scientific">Anguilla anguilla</name>
    <name type="common">European freshwater eel</name>
    <name type="synonym">Muraena anguilla</name>
    <dbReference type="NCBI Taxonomy" id="7936"/>
    <lineage>
        <taxon>Eukaryota</taxon>
        <taxon>Metazoa</taxon>
        <taxon>Chordata</taxon>
        <taxon>Craniata</taxon>
        <taxon>Vertebrata</taxon>
        <taxon>Euteleostomi</taxon>
        <taxon>Actinopterygii</taxon>
        <taxon>Neopterygii</taxon>
        <taxon>Teleostei</taxon>
        <taxon>Anguilliformes</taxon>
        <taxon>Anguillidae</taxon>
        <taxon>Anguilla</taxon>
    </lineage>
</organism>
<accession>A0A0E9XEB5</accession>
<reference evidence="1" key="2">
    <citation type="journal article" date="2015" name="Fish Shellfish Immunol.">
        <title>Early steps in the European eel (Anguilla anguilla)-Vibrio vulnificus interaction in the gills: Role of the RtxA13 toxin.</title>
        <authorList>
            <person name="Callol A."/>
            <person name="Pajuelo D."/>
            <person name="Ebbesson L."/>
            <person name="Teles M."/>
            <person name="MacKenzie S."/>
            <person name="Amaro C."/>
        </authorList>
    </citation>
    <scope>NUCLEOTIDE SEQUENCE</scope>
</reference>
<sequence>MKEEKNKHVYCSVMRDVKRKSVHSRKRKQRNFCLAMRGIQTTSLMCTL</sequence>
<proteinExistence type="predicted"/>
<protein>
    <submittedName>
        <fullName evidence="1">Uncharacterized protein</fullName>
    </submittedName>
</protein>